<dbReference type="Pfam" id="PF13692">
    <property type="entry name" value="Glyco_trans_1_4"/>
    <property type="match status" value="1"/>
</dbReference>
<dbReference type="GO" id="GO:0016757">
    <property type="term" value="F:glycosyltransferase activity"/>
    <property type="evidence" value="ECO:0007669"/>
    <property type="project" value="TreeGrafter"/>
</dbReference>
<sequence>MTAPSPAGHPPEPPRPDRPLRLGLAFHGDPFDPASWSGTPRGIGQALRAQGHDVVGLSARAGDRVDATVQRVLAAPRMLPRIGAVRRGQPLPEAVDHAKSAARIGAEYCALGTLLMGRGIARAGHLDAVLRLGTSFEVRHPRVITFEDLTVPQAVEAGELEWGRVGAWTRRMRLRAQGRAFREAAACCTATPWTARSVVEDFGTDPGKVFPVGLGANHVPGSAGPEPDRAASSAKDWSSPRFLFVGKAWEDKNGPTLLAAFARLRGSHPDARLDLVGNHPRVDLPGVTGHGFLRTDDPAQQRELATLYARATCLVVPTTFEPAGIVHVEAAAAGVPSIGSARGGAADMIGPAGLTVTPGDVPELVAAMDRMADPATARRMGEAGLERARLFTWDLVAHRMLQAGGLELHDDAAWRGLFPA</sequence>
<keyword evidence="1" id="KW-0808">Transferase</keyword>
<dbReference type="PANTHER" id="PTHR46401:SF2">
    <property type="entry name" value="GLYCOSYLTRANSFERASE WBBK-RELATED"/>
    <property type="match status" value="1"/>
</dbReference>
<dbReference type="EMBL" id="SPNK01000002">
    <property type="protein sequence ID" value="TFI02549.1"/>
    <property type="molecule type" value="Genomic_DNA"/>
</dbReference>
<gene>
    <name evidence="3" type="ORF">E4P33_02800</name>
</gene>
<dbReference type="RefSeq" id="WP_124109835.1">
    <property type="nucleotide sequence ID" value="NZ_JAYEXM010000004.1"/>
</dbReference>
<evidence type="ECO:0000313" key="3">
    <source>
        <dbReference type="EMBL" id="TFI02549.1"/>
    </source>
</evidence>
<dbReference type="CDD" id="cd03801">
    <property type="entry name" value="GT4_PimA-like"/>
    <property type="match status" value="1"/>
</dbReference>
<dbReference type="GO" id="GO:0009103">
    <property type="term" value="P:lipopolysaccharide biosynthetic process"/>
    <property type="evidence" value="ECO:0007669"/>
    <property type="project" value="TreeGrafter"/>
</dbReference>
<name>A0AAX2SFX8_KOCRH</name>
<evidence type="ECO:0000256" key="1">
    <source>
        <dbReference type="ARBA" id="ARBA00022679"/>
    </source>
</evidence>
<evidence type="ECO:0000313" key="4">
    <source>
        <dbReference type="Proteomes" id="UP000298017"/>
    </source>
</evidence>
<keyword evidence="4" id="KW-1185">Reference proteome</keyword>
<evidence type="ECO:0000256" key="2">
    <source>
        <dbReference type="SAM" id="MobiDB-lite"/>
    </source>
</evidence>
<dbReference type="SUPFAM" id="SSF53756">
    <property type="entry name" value="UDP-Glycosyltransferase/glycogen phosphorylase"/>
    <property type="match status" value="1"/>
</dbReference>
<feature type="region of interest" description="Disordered" evidence="2">
    <location>
        <begin position="1"/>
        <end position="22"/>
    </location>
</feature>
<organism evidence="3 4">
    <name type="scientific">Kocuria rhizophila</name>
    <dbReference type="NCBI Taxonomy" id="72000"/>
    <lineage>
        <taxon>Bacteria</taxon>
        <taxon>Bacillati</taxon>
        <taxon>Actinomycetota</taxon>
        <taxon>Actinomycetes</taxon>
        <taxon>Micrococcales</taxon>
        <taxon>Micrococcaceae</taxon>
        <taxon>Kocuria</taxon>
    </lineage>
</organism>
<dbReference type="Proteomes" id="UP000298017">
    <property type="component" value="Unassembled WGS sequence"/>
</dbReference>
<dbReference type="Gene3D" id="3.40.50.2000">
    <property type="entry name" value="Glycogen Phosphorylase B"/>
    <property type="match status" value="1"/>
</dbReference>
<accession>A0AAX2SFX8</accession>
<proteinExistence type="predicted"/>
<reference evidence="3 4" key="1">
    <citation type="submission" date="2019-03" db="EMBL/GenBank/DDBJ databases">
        <title>Genome Sequencing and Assembly of Various Microbes Isolated from Alder Root Nodule.</title>
        <authorList>
            <person name="Swanson E."/>
            <person name="Sevigny J.L."/>
            <person name="Pesce C."/>
            <person name="Davis I."/>
            <person name="Kleiner V."/>
            <person name="Tisa L."/>
        </authorList>
    </citation>
    <scope>NUCLEOTIDE SEQUENCE [LARGE SCALE GENOMIC DNA]</scope>
    <source>
        <strain evidence="3 4">4R-31</strain>
    </source>
</reference>
<dbReference type="AlphaFoldDB" id="A0AAX2SFX8"/>
<comment type="caution">
    <text evidence="3">The sequence shown here is derived from an EMBL/GenBank/DDBJ whole genome shotgun (WGS) entry which is preliminary data.</text>
</comment>
<protein>
    <submittedName>
        <fullName evidence="3">Glycosyltransferase</fullName>
    </submittedName>
</protein>
<dbReference type="PANTHER" id="PTHR46401">
    <property type="entry name" value="GLYCOSYLTRANSFERASE WBBK-RELATED"/>
    <property type="match status" value="1"/>
</dbReference>